<evidence type="ECO:0000256" key="1">
    <source>
        <dbReference type="ARBA" id="ARBA00008591"/>
    </source>
</evidence>
<gene>
    <name evidence="2" type="ORF">CLG94_04595</name>
</gene>
<dbReference type="Gene3D" id="1.20.58.220">
    <property type="entry name" value="Phosphate transport system protein phou homolog 2, domain 2"/>
    <property type="match status" value="1"/>
</dbReference>
<dbReference type="PANTHER" id="PTHR37298">
    <property type="entry name" value="UPF0111 PROTEIN YKAA"/>
    <property type="match status" value="1"/>
</dbReference>
<proteinExistence type="inferred from homology"/>
<accession>A0A2T4TZ00</accession>
<reference evidence="3" key="2">
    <citation type="journal article" date="2018" name="Environ. Microbiol.">
        <title>Bloom of a denitrifying methanotroph, 'Candidatus Methylomirabilis limnetica', in a deep stratified lake.</title>
        <authorList>
            <person name="Graf J.S."/>
            <person name="Mayr M.J."/>
            <person name="Marchant H.K."/>
            <person name="Tienken D."/>
            <person name="Hach P.F."/>
            <person name="Brand A."/>
            <person name="Schubert C.J."/>
            <person name="Kuypers M.M."/>
            <person name="Milucka J."/>
        </authorList>
    </citation>
    <scope>NUCLEOTIDE SEQUENCE [LARGE SCALE GENOMIC DNA]</scope>
    <source>
        <strain evidence="3">Zug</strain>
    </source>
</reference>
<name>A0A2T4TZ00_9BACT</name>
<dbReference type="EMBL" id="NVQC01000016">
    <property type="protein sequence ID" value="PTL36321.1"/>
    <property type="molecule type" value="Genomic_DNA"/>
</dbReference>
<keyword evidence="3" id="KW-1185">Reference proteome</keyword>
<dbReference type="InterPro" id="IPR052912">
    <property type="entry name" value="UPF0111_domain"/>
</dbReference>
<dbReference type="InterPro" id="IPR038078">
    <property type="entry name" value="PhoU-like_sf"/>
</dbReference>
<dbReference type="AlphaFoldDB" id="A0A2T4TZ00"/>
<evidence type="ECO:0008006" key="4">
    <source>
        <dbReference type="Google" id="ProtNLM"/>
    </source>
</evidence>
<evidence type="ECO:0000313" key="3">
    <source>
        <dbReference type="Proteomes" id="UP000241436"/>
    </source>
</evidence>
<comment type="caution">
    <text evidence="2">The sequence shown here is derived from an EMBL/GenBank/DDBJ whole genome shotgun (WGS) entry which is preliminary data.</text>
</comment>
<dbReference type="InterPro" id="IPR018445">
    <property type="entry name" value="Put_Phosphate_transp_reg"/>
</dbReference>
<evidence type="ECO:0000313" key="2">
    <source>
        <dbReference type="EMBL" id="PTL36321.1"/>
    </source>
</evidence>
<dbReference type="Pfam" id="PF01865">
    <property type="entry name" value="PhoU_div"/>
    <property type="match status" value="1"/>
</dbReference>
<dbReference type="Proteomes" id="UP000241436">
    <property type="component" value="Unassembled WGS sequence"/>
</dbReference>
<comment type="similarity">
    <text evidence="1">Belongs to the UPF0111 family.</text>
</comment>
<organism evidence="2 3">
    <name type="scientific">Candidatus Methylomirabilis limnetica</name>
    <dbReference type="NCBI Taxonomy" id="2033718"/>
    <lineage>
        <taxon>Bacteria</taxon>
        <taxon>Candidatus Methylomirabilota</taxon>
        <taxon>Candidatus Methylomirabilia</taxon>
        <taxon>Candidatus Methylomirabilales</taxon>
        <taxon>Candidatus Methylomirabilaceae</taxon>
        <taxon>Candidatus Methylomirabilis</taxon>
    </lineage>
</organism>
<reference evidence="2 3" key="1">
    <citation type="submission" date="2017-09" db="EMBL/GenBank/DDBJ databases">
        <title>Bloom of a denitrifying methanotroph, Candidatus Methylomirabilis limnetica, in a deep stratified lake.</title>
        <authorList>
            <person name="Graf J.S."/>
            <person name="Marchant H.K."/>
            <person name="Tienken D."/>
            <person name="Hach P.F."/>
            <person name="Brand A."/>
            <person name="Schubert C.J."/>
            <person name="Kuypers M.M."/>
            <person name="Milucka J."/>
        </authorList>
    </citation>
    <scope>NUCLEOTIDE SEQUENCE [LARGE SCALE GENOMIC DNA]</scope>
    <source>
        <strain evidence="2 3">Zug</strain>
    </source>
</reference>
<dbReference type="PANTHER" id="PTHR37298:SF1">
    <property type="entry name" value="UPF0111 PROTEIN YKAA"/>
    <property type="match status" value="1"/>
</dbReference>
<sequence>MGRSDGVCRRISREMVALILASAEQVVKAIGDLPRFVGVEEICVEINRLENEADDLYRRAIAGLFEGEQPILEVTKWKEIYELLEGVTDRCEDVANVVETIVLKHA</sequence>
<protein>
    <recommendedName>
        <fullName evidence="4">Phosphate transport regulator</fullName>
    </recommendedName>
</protein>